<comment type="subcellular location">
    <subcellularLocation>
        <location evidence="1">Nucleus</location>
    </subcellularLocation>
</comment>
<feature type="region of interest" description="Disordered" evidence="3">
    <location>
        <begin position="76"/>
        <end position="103"/>
    </location>
</feature>
<dbReference type="GO" id="GO:0000976">
    <property type="term" value="F:transcription cis-regulatory region binding"/>
    <property type="evidence" value="ECO:0007669"/>
    <property type="project" value="TreeGrafter"/>
</dbReference>
<organism evidence="4 5">
    <name type="scientific">Fonsecaea erecta</name>
    <dbReference type="NCBI Taxonomy" id="1367422"/>
    <lineage>
        <taxon>Eukaryota</taxon>
        <taxon>Fungi</taxon>
        <taxon>Dikarya</taxon>
        <taxon>Ascomycota</taxon>
        <taxon>Pezizomycotina</taxon>
        <taxon>Eurotiomycetes</taxon>
        <taxon>Chaetothyriomycetidae</taxon>
        <taxon>Chaetothyriales</taxon>
        <taxon>Herpotrichiellaceae</taxon>
        <taxon>Fonsecaea</taxon>
    </lineage>
</organism>
<dbReference type="GO" id="GO:0045944">
    <property type="term" value="P:positive regulation of transcription by RNA polymerase II"/>
    <property type="evidence" value="ECO:0007669"/>
    <property type="project" value="TreeGrafter"/>
</dbReference>
<protein>
    <recommendedName>
        <fullName evidence="6">Transcription factor domain-containing protein</fullName>
    </recommendedName>
</protein>
<dbReference type="OrthoDB" id="4835445at2759"/>
<evidence type="ECO:0000313" key="4">
    <source>
        <dbReference type="EMBL" id="OAP58157.1"/>
    </source>
</evidence>
<dbReference type="GeneID" id="30011415"/>
<keyword evidence="2" id="KW-0539">Nucleus</keyword>
<evidence type="ECO:0000256" key="2">
    <source>
        <dbReference type="ARBA" id="ARBA00023242"/>
    </source>
</evidence>
<dbReference type="RefSeq" id="XP_018691524.1">
    <property type="nucleotide sequence ID" value="XM_018838756.1"/>
</dbReference>
<evidence type="ECO:0000313" key="5">
    <source>
        <dbReference type="Proteomes" id="UP000078343"/>
    </source>
</evidence>
<accession>A0A178ZEE5</accession>
<dbReference type="Proteomes" id="UP000078343">
    <property type="component" value="Unassembled WGS sequence"/>
</dbReference>
<name>A0A178ZEE5_9EURO</name>
<dbReference type="EMBL" id="LVYI01000006">
    <property type="protein sequence ID" value="OAP58157.1"/>
    <property type="molecule type" value="Genomic_DNA"/>
</dbReference>
<dbReference type="AlphaFoldDB" id="A0A178ZEE5"/>
<dbReference type="PANTHER" id="PTHR37534">
    <property type="entry name" value="TRANSCRIPTIONAL ACTIVATOR PROTEIN UGA3"/>
    <property type="match status" value="1"/>
</dbReference>
<sequence>MSDHSVATGYLGATNQRSFPLYEMCTWDQTGSLVLRAGGDPVSDLNQQAFQLTDLVDIAVSDFDLEAWDGRQSRVSKLPSPVDARSHVNEPEDEPFSSQNQHQQNATVGLSQHIFNLPSALSDYFFREVIALFCAWDSNHNIMRIITENNFQSSGMLYHTMQSMAAACLAKDLPYLVAVGRRERAQALQLVQSSLKRPGPSTQADVVLSMLLLGHGACWFDPLNLGVDHFKAVRTVLARRNLEVDDSSSIWSFFEGSLEYWAMLLSFLTNIDDLDDRIEQPTTNYAGPQSILLPSPTLPHPFSGISRDVIRILTDVGLVVFRYRKRISRLVFWTEQDLEFFHKSIKKARLLERRLLSHKSADSSTVMEPGDEKTSVSHLQKMDEAYRCAGLLQLYRVFPDLLAERYNPWDKDELLHSRPASKNPTAEEQNVWLTKLGLHILGLLRDIPFESHTRSMQPFLLVTASSELRYPSAVLKAKFQSGGLRTVCDHASIEIARARRFTSSRLSAYSHILPLNKVKKILTLVNTIWEVSDKGEHNTYWVDVAQRERLQTIMG</sequence>
<dbReference type="PANTHER" id="PTHR37534:SF11">
    <property type="entry name" value="ZN(II)2CYS6 TRANSCRIPTION FACTOR (EUROFUNG)"/>
    <property type="match status" value="1"/>
</dbReference>
<evidence type="ECO:0000256" key="3">
    <source>
        <dbReference type="SAM" id="MobiDB-lite"/>
    </source>
</evidence>
<dbReference type="GO" id="GO:0003700">
    <property type="term" value="F:DNA-binding transcription factor activity"/>
    <property type="evidence" value="ECO:0007669"/>
    <property type="project" value="TreeGrafter"/>
</dbReference>
<dbReference type="Pfam" id="PF11951">
    <property type="entry name" value="Fungal_trans_2"/>
    <property type="match status" value="1"/>
</dbReference>
<dbReference type="GO" id="GO:0005634">
    <property type="term" value="C:nucleus"/>
    <property type="evidence" value="ECO:0007669"/>
    <property type="project" value="UniProtKB-SubCell"/>
</dbReference>
<keyword evidence="5" id="KW-1185">Reference proteome</keyword>
<comment type="caution">
    <text evidence="4">The sequence shown here is derived from an EMBL/GenBank/DDBJ whole genome shotgun (WGS) entry which is preliminary data.</text>
</comment>
<dbReference type="STRING" id="1367422.A0A178ZEE5"/>
<evidence type="ECO:0000256" key="1">
    <source>
        <dbReference type="ARBA" id="ARBA00004123"/>
    </source>
</evidence>
<reference evidence="4 5" key="1">
    <citation type="submission" date="2016-04" db="EMBL/GenBank/DDBJ databases">
        <title>Draft genome of Fonsecaea erecta CBS 125763.</title>
        <authorList>
            <person name="Weiss V.A."/>
            <person name="Vicente V.A."/>
            <person name="Raittz R.T."/>
            <person name="Moreno L.F."/>
            <person name="De Souza E.M."/>
            <person name="Pedrosa F.O."/>
            <person name="Steffens M.B."/>
            <person name="Faoro H."/>
            <person name="Tadra-Sfeir M.Z."/>
            <person name="Najafzadeh M.J."/>
            <person name="Felipe M.S."/>
            <person name="Teixeira M."/>
            <person name="Sun J."/>
            <person name="Xi L."/>
            <person name="Gomes R."/>
            <person name="De Azevedo C.M."/>
            <person name="Salgado C.G."/>
            <person name="Da Silva M.B."/>
            <person name="Nascimento M.F."/>
            <person name="Queiroz-Telles F."/>
            <person name="Attili D.S."/>
            <person name="Gorbushina A."/>
        </authorList>
    </citation>
    <scope>NUCLEOTIDE SEQUENCE [LARGE SCALE GENOMIC DNA]</scope>
    <source>
        <strain evidence="4 5">CBS 125763</strain>
    </source>
</reference>
<dbReference type="InterPro" id="IPR021858">
    <property type="entry name" value="Fun_TF"/>
</dbReference>
<evidence type="ECO:0008006" key="6">
    <source>
        <dbReference type="Google" id="ProtNLM"/>
    </source>
</evidence>
<gene>
    <name evidence="4" type="ORF">AYL99_07247</name>
</gene>
<proteinExistence type="predicted"/>